<keyword evidence="2" id="KW-1185">Reference proteome</keyword>
<dbReference type="AlphaFoldDB" id="M8DCU7"/>
<dbReference type="Pfam" id="PF01136">
    <property type="entry name" value="Peptidase_U32"/>
    <property type="match status" value="1"/>
</dbReference>
<name>M8DCU7_9BACL</name>
<organism evidence="1 2">
    <name type="scientific">Brevibacillus borstelensis AK1</name>
    <dbReference type="NCBI Taxonomy" id="1300222"/>
    <lineage>
        <taxon>Bacteria</taxon>
        <taxon>Bacillati</taxon>
        <taxon>Bacillota</taxon>
        <taxon>Bacilli</taxon>
        <taxon>Bacillales</taxon>
        <taxon>Paenibacillaceae</taxon>
        <taxon>Brevibacillus</taxon>
    </lineage>
</organism>
<dbReference type="STRING" id="1300222.I532_18697"/>
<comment type="caution">
    <text evidence="1">The sequence shown here is derived from an EMBL/GenBank/DDBJ whole genome shotgun (WGS) entry which is preliminary data.</text>
</comment>
<gene>
    <name evidence="1" type="ORF">I532_18697</name>
</gene>
<protein>
    <submittedName>
        <fullName evidence="1">U32 family peptidase</fullName>
    </submittedName>
</protein>
<dbReference type="PANTHER" id="PTHR30217">
    <property type="entry name" value="PEPTIDASE U32 FAMILY"/>
    <property type="match status" value="1"/>
</dbReference>
<sequence>MDLLSCLKERMVLMNFHIPELVVSAGSPEEAEKLLAAGADAVTVGDGRYALRVPGNFSMPMITDVGRIAHGQGKKVYVALNALLHQEELNGLDEYVRQLAQSKVDAVVFGDPAVLVAVQKTAPGLKRHWSTETTSTNWRTVNFWARKGASRAILARELSLEEVIGVKQQSRIPVQVQVHGMTCIFHSKRPLVSNYLHILGKGDSKQEQLMVLKENTRSGQHYPIIEDHNGTHVMSHEDICMLEHLGVLIENGIDSFYIEALGKPLSYNCQVVSVYRQAIDCLAKNPQAALDPALLDAINAVQPTERPLGTGFYFREQVY</sequence>
<accession>M8DCU7</accession>
<reference evidence="1 2" key="1">
    <citation type="submission" date="2013-03" db="EMBL/GenBank/DDBJ databases">
        <title>Assembly of a new bacterial strain Brevibacillus borstelensis AK1.</title>
        <authorList>
            <person name="Rajan I."/>
            <person name="PoliReddy D."/>
            <person name="Sugumar T."/>
            <person name="Rathinam K."/>
            <person name="Alqarawi S."/>
            <person name="Khalil A.B."/>
            <person name="Sivakumar N."/>
        </authorList>
    </citation>
    <scope>NUCLEOTIDE SEQUENCE [LARGE SCALE GENOMIC DNA]</scope>
    <source>
        <strain evidence="1 2">AK1</strain>
    </source>
</reference>
<evidence type="ECO:0000313" key="2">
    <source>
        <dbReference type="Proteomes" id="UP000012081"/>
    </source>
</evidence>
<dbReference type="Proteomes" id="UP000012081">
    <property type="component" value="Unassembled WGS sequence"/>
</dbReference>
<dbReference type="PATRIC" id="fig|1300222.3.peg.3923"/>
<dbReference type="InterPro" id="IPR001539">
    <property type="entry name" value="Peptidase_U32"/>
</dbReference>
<dbReference type="InterPro" id="IPR051454">
    <property type="entry name" value="RNA/ubiquinone_mod_enzymes"/>
</dbReference>
<dbReference type="PANTHER" id="PTHR30217:SF7">
    <property type="entry name" value="TRNA HYDROXYLATION PROTEIN P2"/>
    <property type="match status" value="1"/>
</dbReference>
<evidence type="ECO:0000313" key="1">
    <source>
        <dbReference type="EMBL" id="EMT51278.1"/>
    </source>
</evidence>
<proteinExistence type="predicted"/>
<dbReference type="EMBL" id="APBN01000009">
    <property type="protein sequence ID" value="EMT51278.1"/>
    <property type="molecule type" value="Genomic_DNA"/>
</dbReference>